<dbReference type="RefSeq" id="WP_379033361.1">
    <property type="nucleotide sequence ID" value="NZ_JBHRXE010000062.1"/>
</dbReference>
<gene>
    <name evidence="2" type="ORF">ACFOMP_18670</name>
</gene>
<evidence type="ECO:0000313" key="3">
    <source>
        <dbReference type="Proteomes" id="UP001595596"/>
    </source>
</evidence>
<evidence type="ECO:0000313" key="2">
    <source>
        <dbReference type="EMBL" id="MFC3571477.1"/>
    </source>
</evidence>
<organism evidence="2 3">
    <name type="scientific">Paracoccus simplex</name>
    <dbReference type="NCBI Taxonomy" id="2086346"/>
    <lineage>
        <taxon>Bacteria</taxon>
        <taxon>Pseudomonadati</taxon>
        <taxon>Pseudomonadota</taxon>
        <taxon>Alphaproteobacteria</taxon>
        <taxon>Rhodobacterales</taxon>
        <taxon>Paracoccaceae</taxon>
        <taxon>Paracoccus</taxon>
    </lineage>
</organism>
<name>A0ABV7S540_9RHOB</name>
<comment type="caution">
    <text evidence="2">The sequence shown here is derived from an EMBL/GenBank/DDBJ whole genome shotgun (WGS) entry which is preliminary data.</text>
</comment>
<sequence>TGDHGDRQAGASCPRGQEGEGVMGKPETTLKRMLIVSKEAGYIVAGVKTDGDKIELIFETPKDALPADLIDWSRKK</sequence>
<dbReference type="Proteomes" id="UP001595596">
    <property type="component" value="Unassembled WGS sequence"/>
</dbReference>
<keyword evidence="3" id="KW-1185">Reference proteome</keyword>
<feature type="region of interest" description="Disordered" evidence="1">
    <location>
        <begin position="1"/>
        <end position="25"/>
    </location>
</feature>
<protein>
    <submittedName>
        <fullName evidence="2">Uncharacterized protein</fullName>
    </submittedName>
</protein>
<reference evidence="3" key="1">
    <citation type="journal article" date="2019" name="Int. J. Syst. Evol. Microbiol.">
        <title>The Global Catalogue of Microorganisms (GCM) 10K type strain sequencing project: providing services to taxonomists for standard genome sequencing and annotation.</title>
        <authorList>
            <consortium name="The Broad Institute Genomics Platform"/>
            <consortium name="The Broad Institute Genome Sequencing Center for Infectious Disease"/>
            <person name="Wu L."/>
            <person name="Ma J."/>
        </authorList>
    </citation>
    <scope>NUCLEOTIDE SEQUENCE [LARGE SCALE GENOMIC DNA]</scope>
    <source>
        <strain evidence="3">VKM B-3226</strain>
    </source>
</reference>
<evidence type="ECO:0000256" key="1">
    <source>
        <dbReference type="SAM" id="MobiDB-lite"/>
    </source>
</evidence>
<accession>A0ABV7S540</accession>
<proteinExistence type="predicted"/>
<feature type="non-terminal residue" evidence="2">
    <location>
        <position position="1"/>
    </location>
</feature>
<dbReference type="EMBL" id="JBHRXE010000062">
    <property type="protein sequence ID" value="MFC3571477.1"/>
    <property type="molecule type" value="Genomic_DNA"/>
</dbReference>